<organism evidence="9 10">
    <name type="scientific">Phasianus colchicus</name>
    <name type="common">Common pheasant</name>
    <dbReference type="NCBI Taxonomy" id="9054"/>
    <lineage>
        <taxon>Eukaryota</taxon>
        <taxon>Metazoa</taxon>
        <taxon>Chordata</taxon>
        <taxon>Craniata</taxon>
        <taxon>Vertebrata</taxon>
        <taxon>Euteleostomi</taxon>
        <taxon>Archelosauria</taxon>
        <taxon>Archosauria</taxon>
        <taxon>Dinosauria</taxon>
        <taxon>Saurischia</taxon>
        <taxon>Theropoda</taxon>
        <taxon>Coelurosauria</taxon>
        <taxon>Aves</taxon>
        <taxon>Neognathae</taxon>
        <taxon>Galloanserae</taxon>
        <taxon>Galliformes</taxon>
        <taxon>Phasianidae</taxon>
        <taxon>Phasianinae</taxon>
        <taxon>Phasianus</taxon>
    </lineage>
</organism>
<evidence type="ECO:0000256" key="7">
    <source>
        <dbReference type="ARBA" id="ARBA00023212"/>
    </source>
</evidence>
<evidence type="ECO:0000256" key="4">
    <source>
        <dbReference type="ARBA" id="ARBA00022737"/>
    </source>
</evidence>
<dbReference type="Proteomes" id="UP000472261">
    <property type="component" value="Unplaced"/>
</dbReference>
<dbReference type="GO" id="GO:0005737">
    <property type="term" value="C:cytoplasm"/>
    <property type="evidence" value="ECO:0007669"/>
    <property type="project" value="TreeGrafter"/>
</dbReference>
<dbReference type="PANTHER" id="PTHR12114">
    <property type="entry name" value="PARVIN"/>
    <property type="match status" value="1"/>
</dbReference>
<reference evidence="9" key="1">
    <citation type="submission" date="2025-08" db="UniProtKB">
        <authorList>
            <consortium name="Ensembl"/>
        </authorList>
    </citation>
    <scope>IDENTIFICATION</scope>
</reference>
<dbReference type="InterPro" id="IPR036872">
    <property type="entry name" value="CH_dom_sf"/>
</dbReference>
<reference evidence="9" key="2">
    <citation type="submission" date="2025-09" db="UniProtKB">
        <authorList>
            <consortium name="Ensembl"/>
        </authorList>
    </citation>
    <scope>IDENTIFICATION</scope>
</reference>
<name>A0A669PS58_PHACC</name>
<dbReference type="PROSITE" id="PS50021">
    <property type="entry name" value="CH"/>
    <property type="match status" value="1"/>
</dbReference>
<evidence type="ECO:0000256" key="6">
    <source>
        <dbReference type="ARBA" id="ARBA00023203"/>
    </source>
</evidence>
<keyword evidence="3" id="KW-0963">Cytoplasm</keyword>
<proteinExistence type="inferred from homology"/>
<feature type="domain" description="Calponin-homology (CH)" evidence="8">
    <location>
        <begin position="39"/>
        <end position="146"/>
    </location>
</feature>
<dbReference type="Pfam" id="PF00307">
    <property type="entry name" value="CH"/>
    <property type="match status" value="1"/>
</dbReference>
<evidence type="ECO:0000256" key="1">
    <source>
        <dbReference type="ARBA" id="ARBA00004245"/>
    </source>
</evidence>
<dbReference type="Gene3D" id="1.10.418.10">
    <property type="entry name" value="Calponin-like domain"/>
    <property type="match status" value="1"/>
</dbReference>
<protein>
    <submittedName>
        <fullName evidence="9">Parvin gamma</fullName>
    </submittedName>
</protein>
<dbReference type="InterPro" id="IPR001715">
    <property type="entry name" value="CH_dom"/>
</dbReference>
<dbReference type="GO" id="GO:0015629">
    <property type="term" value="C:actin cytoskeleton"/>
    <property type="evidence" value="ECO:0007669"/>
    <property type="project" value="TreeGrafter"/>
</dbReference>
<dbReference type="PANTHER" id="PTHR12114:SF1">
    <property type="entry name" value="GAMMA-PARVIN"/>
    <property type="match status" value="1"/>
</dbReference>
<keyword evidence="6" id="KW-0009">Actin-binding</keyword>
<evidence type="ECO:0000256" key="3">
    <source>
        <dbReference type="ARBA" id="ARBA00022490"/>
    </source>
</evidence>
<evidence type="ECO:0000313" key="9">
    <source>
        <dbReference type="Ensembl" id="ENSPCLP00000010345.1"/>
    </source>
</evidence>
<dbReference type="AlphaFoldDB" id="A0A669PS58"/>
<dbReference type="GO" id="GO:0030031">
    <property type="term" value="P:cell projection assembly"/>
    <property type="evidence" value="ECO:0007669"/>
    <property type="project" value="TreeGrafter"/>
</dbReference>
<sequence length="271" mass="30981">SLYSYFYKIHENITWEAPVSLKSLPRSGLVQIYNCQLFCFPPQLLIDWINTTLKEEHIVVKSLEEDLYDGLVLHHLLENLGSLKLDVDKIALTEKKQRQKLSVILEAVAKCLQLEESQLKWSVEAILAKDLLSTLHLLVAIAKHFQPSLAFPPNVHVETITIEVFKALIFVTENPKNISQDLVLFIIKETSDDAFDELFSRAPERLDDNQNRLDGVILLLLIGQLEGYFLNLRDFFLTPASTTEMVTFQLKSESLCSKELVCYPPTSLSYK</sequence>
<dbReference type="Ensembl" id="ENSPCLT00000013910.1">
    <property type="protein sequence ID" value="ENSPCLP00000010345.1"/>
    <property type="gene ID" value="ENSPCLG00000008525.1"/>
</dbReference>
<dbReference type="GO" id="GO:0003779">
    <property type="term" value="F:actin binding"/>
    <property type="evidence" value="ECO:0007669"/>
    <property type="project" value="UniProtKB-KW"/>
</dbReference>
<evidence type="ECO:0000313" key="10">
    <source>
        <dbReference type="Proteomes" id="UP000472261"/>
    </source>
</evidence>
<accession>A0A669PS58</accession>
<dbReference type="GO" id="GO:0030036">
    <property type="term" value="P:actin cytoskeleton organization"/>
    <property type="evidence" value="ECO:0007669"/>
    <property type="project" value="InterPro"/>
</dbReference>
<evidence type="ECO:0000256" key="5">
    <source>
        <dbReference type="ARBA" id="ARBA00022889"/>
    </source>
</evidence>
<keyword evidence="4" id="KW-0677">Repeat</keyword>
<comment type="similarity">
    <text evidence="2">Belongs to the parvin family.</text>
</comment>
<dbReference type="GO" id="GO:0034446">
    <property type="term" value="P:substrate adhesion-dependent cell spreading"/>
    <property type="evidence" value="ECO:0007669"/>
    <property type="project" value="TreeGrafter"/>
</dbReference>
<dbReference type="SUPFAM" id="SSF47576">
    <property type="entry name" value="Calponin-homology domain, CH-domain"/>
    <property type="match status" value="1"/>
</dbReference>
<dbReference type="GO" id="GO:0005925">
    <property type="term" value="C:focal adhesion"/>
    <property type="evidence" value="ECO:0007669"/>
    <property type="project" value="TreeGrafter"/>
</dbReference>
<evidence type="ECO:0000259" key="8">
    <source>
        <dbReference type="PROSITE" id="PS50021"/>
    </source>
</evidence>
<dbReference type="InterPro" id="IPR028433">
    <property type="entry name" value="Parvin"/>
</dbReference>
<comment type="subcellular location">
    <subcellularLocation>
        <location evidence="1">Cytoplasm</location>
        <location evidence="1">Cytoskeleton</location>
    </subcellularLocation>
</comment>
<evidence type="ECO:0000256" key="2">
    <source>
        <dbReference type="ARBA" id="ARBA00005666"/>
    </source>
</evidence>
<keyword evidence="5" id="KW-0130">Cell adhesion</keyword>
<keyword evidence="10" id="KW-1185">Reference proteome</keyword>
<dbReference type="FunFam" id="1.10.418.10:FF:000011">
    <property type="entry name" value="Parvin, beta"/>
    <property type="match status" value="1"/>
</dbReference>
<keyword evidence="7" id="KW-0206">Cytoskeleton</keyword>
<dbReference type="GO" id="GO:0071963">
    <property type="term" value="P:establishment or maintenance of cell polarity regulating cell shape"/>
    <property type="evidence" value="ECO:0007669"/>
    <property type="project" value="TreeGrafter"/>
</dbReference>